<dbReference type="EMBL" id="JAAVJD010000031">
    <property type="protein sequence ID" value="NJQ05287.1"/>
    <property type="molecule type" value="Genomic_DNA"/>
</dbReference>
<dbReference type="Pfam" id="PF00720">
    <property type="entry name" value="SSI"/>
    <property type="match status" value="1"/>
</dbReference>
<accession>A0A7X6CZA0</accession>
<feature type="chain" id="PRO_5031273168" description="Subtilisin inhibitor domain-containing protein" evidence="8">
    <location>
        <begin position="26"/>
        <end position="132"/>
    </location>
</feature>
<evidence type="ECO:0000313" key="11">
    <source>
        <dbReference type="Proteomes" id="UP000578686"/>
    </source>
</evidence>
<proteinExistence type="inferred from homology"/>
<organism evidence="10 11">
    <name type="scientific">Streptomyces lonarensis</name>
    <dbReference type="NCBI Taxonomy" id="700599"/>
    <lineage>
        <taxon>Bacteria</taxon>
        <taxon>Bacillati</taxon>
        <taxon>Actinomycetota</taxon>
        <taxon>Actinomycetes</taxon>
        <taxon>Kitasatosporales</taxon>
        <taxon>Streptomycetaceae</taxon>
        <taxon>Streptomyces</taxon>
    </lineage>
</organism>
<evidence type="ECO:0000256" key="2">
    <source>
        <dbReference type="ARBA" id="ARBA00010472"/>
    </source>
</evidence>
<keyword evidence="5" id="KW-0722">Serine protease inhibitor</keyword>
<evidence type="ECO:0000256" key="8">
    <source>
        <dbReference type="SAM" id="SignalP"/>
    </source>
</evidence>
<evidence type="ECO:0000256" key="5">
    <source>
        <dbReference type="ARBA" id="ARBA00022900"/>
    </source>
</evidence>
<evidence type="ECO:0000256" key="7">
    <source>
        <dbReference type="SAM" id="MobiDB-lite"/>
    </source>
</evidence>
<evidence type="ECO:0000256" key="3">
    <source>
        <dbReference type="ARBA" id="ARBA00022525"/>
    </source>
</evidence>
<keyword evidence="4" id="KW-0646">Protease inhibitor</keyword>
<dbReference type="RefSeq" id="WP_167968573.1">
    <property type="nucleotide sequence ID" value="NZ_BHZG01000308.1"/>
</dbReference>
<evidence type="ECO:0000313" key="10">
    <source>
        <dbReference type="EMBL" id="NJQ05287.1"/>
    </source>
</evidence>
<comment type="similarity">
    <text evidence="2">Belongs to the protease inhibitor I16 (SSI) family.</text>
</comment>
<gene>
    <name evidence="10" type="ORF">HCN56_06785</name>
</gene>
<dbReference type="Proteomes" id="UP000578686">
    <property type="component" value="Unassembled WGS sequence"/>
</dbReference>
<protein>
    <recommendedName>
        <fullName evidence="9">Subtilisin inhibitor domain-containing protein</fullName>
    </recommendedName>
</protein>
<keyword evidence="8" id="KW-0732">Signal</keyword>
<comment type="caution">
    <text evidence="10">The sequence shown here is derived from an EMBL/GenBank/DDBJ whole genome shotgun (WGS) entry which is preliminary data.</text>
</comment>
<feature type="region of interest" description="Disordered" evidence="7">
    <location>
        <begin position="37"/>
        <end position="62"/>
    </location>
</feature>
<dbReference type="InterPro" id="IPR023549">
    <property type="entry name" value="Subtilisin_inhibitor"/>
</dbReference>
<evidence type="ECO:0000256" key="4">
    <source>
        <dbReference type="ARBA" id="ARBA00022690"/>
    </source>
</evidence>
<dbReference type="InterPro" id="IPR036819">
    <property type="entry name" value="Subtilisin_inhibitor-like_sf"/>
</dbReference>
<sequence>MSYTALAAALAAAAAFAGTATGAPAQQDAETRLVISVSENGDHSDARETTLTCNPAGGEHSAPQAACDELEAAGSTVLSPVSRTSVCTQMYGGPETARVTGVWAGQPVDAEFSRTNGCEMHRWDQLGTVLGG</sequence>
<dbReference type="Gene3D" id="3.30.350.10">
    <property type="entry name" value="Subtilisin inhibitor-like"/>
    <property type="match status" value="1"/>
</dbReference>
<keyword evidence="3" id="KW-0964">Secreted</keyword>
<dbReference type="SUPFAM" id="SSF55399">
    <property type="entry name" value="Subtilisin inhibitor"/>
    <property type="match status" value="1"/>
</dbReference>
<comment type="subcellular location">
    <subcellularLocation>
        <location evidence="1">Secreted</location>
    </subcellularLocation>
</comment>
<name>A0A7X6CZA0_9ACTN</name>
<reference evidence="10 11" key="1">
    <citation type="submission" date="2020-03" db="EMBL/GenBank/DDBJ databases">
        <title>Draft genome of Streptomyces sp. ventii, isolated from the Axial Seamount in the Pacific Ocean, and resequencing of the two type strains Streptomyces lonarensis strain NCL 716 and Streptomyces bohaiensis strain 11A07.</title>
        <authorList>
            <person name="Loughran R.M."/>
            <person name="Pfannmuller K.M."/>
            <person name="Wasson B.J."/>
            <person name="Deadmond M.C."/>
            <person name="Paddock B.E."/>
            <person name="Koyack M.J."/>
            <person name="Gallegos D.A."/>
            <person name="Mitchell E.A."/>
            <person name="Ushijima B."/>
            <person name="Saw J.H."/>
            <person name="Mcphail K.L."/>
            <person name="Videau P."/>
        </authorList>
    </citation>
    <scope>NUCLEOTIDE SEQUENCE [LARGE SCALE GENOMIC DNA]</scope>
    <source>
        <strain evidence="10 11">NCL716</strain>
    </source>
</reference>
<dbReference type="AlphaFoldDB" id="A0A7X6CZA0"/>
<keyword evidence="11" id="KW-1185">Reference proteome</keyword>
<dbReference type="GO" id="GO:0004867">
    <property type="term" value="F:serine-type endopeptidase inhibitor activity"/>
    <property type="evidence" value="ECO:0007669"/>
    <property type="project" value="UniProtKB-KW"/>
</dbReference>
<evidence type="ECO:0000256" key="1">
    <source>
        <dbReference type="ARBA" id="ARBA00004613"/>
    </source>
</evidence>
<evidence type="ECO:0000256" key="6">
    <source>
        <dbReference type="ARBA" id="ARBA00023157"/>
    </source>
</evidence>
<feature type="signal peptide" evidence="8">
    <location>
        <begin position="1"/>
        <end position="25"/>
    </location>
</feature>
<feature type="domain" description="Subtilisin inhibitor" evidence="9">
    <location>
        <begin position="31"/>
        <end position="111"/>
    </location>
</feature>
<evidence type="ECO:0000259" key="9">
    <source>
        <dbReference type="Pfam" id="PF00720"/>
    </source>
</evidence>
<dbReference type="GO" id="GO:0005576">
    <property type="term" value="C:extracellular region"/>
    <property type="evidence" value="ECO:0007669"/>
    <property type="project" value="UniProtKB-SubCell"/>
</dbReference>
<keyword evidence="6" id="KW-1015">Disulfide bond</keyword>